<comment type="caution">
    <text evidence="2">The sequence shown here is derived from an EMBL/GenBank/DDBJ whole genome shotgun (WGS) entry which is preliminary data.</text>
</comment>
<proteinExistence type="predicted"/>
<feature type="region of interest" description="Disordered" evidence="1">
    <location>
        <begin position="1"/>
        <end position="32"/>
    </location>
</feature>
<evidence type="ECO:0000256" key="1">
    <source>
        <dbReference type="SAM" id="MobiDB-lite"/>
    </source>
</evidence>
<name>A0AAN7Z7W7_9PEZI</name>
<dbReference type="EMBL" id="JAWHQM010000023">
    <property type="protein sequence ID" value="KAK5632272.1"/>
    <property type="molecule type" value="Genomic_DNA"/>
</dbReference>
<dbReference type="AlphaFoldDB" id="A0AAN7Z7W7"/>
<dbReference type="Proteomes" id="UP001305414">
    <property type="component" value="Unassembled WGS sequence"/>
</dbReference>
<feature type="compositionally biased region" description="Basic and acidic residues" evidence="1">
    <location>
        <begin position="1"/>
        <end position="27"/>
    </location>
</feature>
<accession>A0AAN7Z7W7</accession>
<reference evidence="2 3" key="1">
    <citation type="submission" date="2023-10" db="EMBL/GenBank/DDBJ databases">
        <title>Draft genome sequence of Xylaria bambusicola isolate GMP-LS, the root and basal stem rot pathogen of sugarcane in Indonesia.</title>
        <authorList>
            <person name="Selvaraj P."/>
            <person name="Muralishankar V."/>
            <person name="Muruganantham S."/>
            <person name="Sp S."/>
            <person name="Haryani S."/>
            <person name="Lau K.J.X."/>
            <person name="Naqvi N.I."/>
        </authorList>
    </citation>
    <scope>NUCLEOTIDE SEQUENCE [LARGE SCALE GENOMIC DNA]</scope>
    <source>
        <strain evidence="2">GMP-LS</strain>
    </source>
</reference>
<gene>
    <name evidence="2" type="ORF">RRF57_007986</name>
</gene>
<protein>
    <submittedName>
        <fullName evidence="2">Uncharacterized protein</fullName>
    </submittedName>
</protein>
<keyword evidence="3" id="KW-1185">Reference proteome</keyword>
<evidence type="ECO:0000313" key="3">
    <source>
        <dbReference type="Proteomes" id="UP001305414"/>
    </source>
</evidence>
<sequence length="74" mass="8349">MVPDHHPRDKHNERSGTEFPHGREKLLRNNRRTKPAFDGIPACPANFVVLSAIRMCRGMGEQVYSTSYHGSLAC</sequence>
<organism evidence="2 3">
    <name type="scientific">Xylaria bambusicola</name>
    <dbReference type="NCBI Taxonomy" id="326684"/>
    <lineage>
        <taxon>Eukaryota</taxon>
        <taxon>Fungi</taxon>
        <taxon>Dikarya</taxon>
        <taxon>Ascomycota</taxon>
        <taxon>Pezizomycotina</taxon>
        <taxon>Sordariomycetes</taxon>
        <taxon>Xylariomycetidae</taxon>
        <taxon>Xylariales</taxon>
        <taxon>Xylariaceae</taxon>
        <taxon>Xylaria</taxon>
    </lineage>
</organism>
<evidence type="ECO:0000313" key="2">
    <source>
        <dbReference type="EMBL" id="KAK5632272.1"/>
    </source>
</evidence>